<evidence type="ECO:0000313" key="10">
    <source>
        <dbReference type="Proteomes" id="UP000248857"/>
    </source>
</evidence>
<keyword evidence="3 7" id="KW-0479">Metal-binding</keyword>
<dbReference type="PROSITE" id="PS00086">
    <property type="entry name" value="CYTOCHROME_P450"/>
    <property type="match status" value="1"/>
</dbReference>
<gene>
    <name evidence="9" type="primary">ptlI_1</name>
    <name evidence="9" type="ORF">C1752_00295</name>
</gene>
<evidence type="ECO:0000256" key="7">
    <source>
        <dbReference type="PIRSR" id="PIRSR602401-1"/>
    </source>
</evidence>
<sequence>MTAAPSSSSYSTKVPTIKGLSAIRQLLKFSREPIKFSEQCVQEYGDVAKISIGSTQVYLFHHPDLIAEILSKQNQHFIKDISYRSLAGIFGNGLLLSDGDLWQRHRRLMQPAFTQERIAAYAATAVEDTAQMLSTWKAGEVRDIHQEMSQLTVKVITRALFGVDITQTALETGEALEAIMLQYYHKTQTGFLFPSWMPTPSNLRGNQAIKHLNKIVDNIIEQRRHSPQDDLLSNLLSAQDEDGSQLSINELRDEVMTLLLAGHETTANALTWTLMLLAQNPEAATNLTRETQSILKGRDPDVTDLPQLPYTEMVLKESMRLYPPAWALSREVAQDCQIGPYSLKKGTAVYFSQWVVHRDARFFKNPEQFLPERWQDNLENKLPRCAYFPFGAGPRVCIGKAFSMMEATLSLAMLAKQFHFTLVPDQAIELLPSITLRPKQGIKMSLESPNIRH</sequence>
<dbReference type="PANTHER" id="PTHR24291:SF50">
    <property type="entry name" value="BIFUNCTIONAL ALBAFLAVENONE MONOOXYGENASE_TERPENE SYNTHASE"/>
    <property type="match status" value="1"/>
</dbReference>
<dbReference type="EMBL" id="PQWO01000001">
    <property type="protein sequence ID" value="PZD75080.1"/>
    <property type="molecule type" value="Genomic_DNA"/>
</dbReference>
<accession>A0A2W1JP15</accession>
<evidence type="ECO:0000256" key="4">
    <source>
        <dbReference type="ARBA" id="ARBA00023002"/>
    </source>
</evidence>
<evidence type="ECO:0000313" key="9">
    <source>
        <dbReference type="EMBL" id="PZD75080.1"/>
    </source>
</evidence>
<dbReference type="GO" id="GO:0005506">
    <property type="term" value="F:iron ion binding"/>
    <property type="evidence" value="ECO:0007669"/>
    <property type="project" value="InterPro"/>
</dbReference>
<comment type="caution">
    <text evidence="9">The sequence shown here is derived from an EMBL/GenBank/DDBJ whole genome shotgun (WGS) entry which is preliminary data.</text>
</comment>
<dbReference type="Pfam" id="PF00067">
    <property type="entry name" value="p450"/>
    <property type="match status" value="1"/>
</dbReference>
<keyword evidence="10" id="KW-1185">Reference proteome</keyword>
<evidence type="ECO:0000256" key="3">
    <source>
        <dbReference type="ARBA" id="ARBA00022723"/>
    </source>
</evidence>
<dbReference type="InterPro" id="IPR001128">
    <property type="entry name" value="Cyt_P450"/>
</dbReference>
<evidence type="ECO:0000256" key="8">
    <source>
        <dbReference type="RuleBase" id="RU000461"/>
    </source>
</evidence>
<comment type="similarity">
    <text evidence="1 8">Belongs to the cytochrome P450 family.</text>
</comment>
<dbReference type="PANTHER" id="PTHR24291">
    <property type="entry name" value="CYTOCHROME P450 FAMILY 4"/>
    <property type="match status" value="1"/>
</dbReference>
<evidence type="ECO:0000256" key="2">
    <source>
        <dbReference type="ARBA" id="ARBA00022617"/>
    </source>
</evidence>
<dbReference type="InterPro" id="IPR036396">
    <property type="entry name" value="Cyt_P450_sf"/>
</dbReference>
<comment type="cofactor">
    <cofactor evidence="7">
        <name>heme</name>
        <dbReference type="ChEBI" id="CHEBI:30413"/>
    </cofactor>
</comment>
<dbReference type="Proteomes" id="UP000248857">
    <property type="component" value="Unassembled WGS sequence"/>
</dbReference>
<dbReference type="RefSeq" id="WP_110984278.1">
    <property type="nucleotide sequence ID" value="NZ_CAWNWM010000001.1"/>
</dbReference>
<keyword evidence="2 7" id="KW-0349">Heme</keyword>
<organism evidence="9 10">
    <name type="scientific">Acaryochloris thomasi RCC1774</name>
    <dbReference type="NCBI Taxonomy" id="1764569"/>
    <lineage>
        <taxon>Bacteria</taxon>
        <taxon>Bacillati</taxon>
        <taxon>Cyanobacteriota</taxon>
        <taxon>Cyanophyceae</taxon>
        <taxon>Acaryochloridales</taxon>
        <taxon>Acaryochloridaceae</taxon>
        <taxon>Acaryochloris</taxon>
        <taxon>Acaryochloris thomasi</taxon>
    </lineage>
</organism>
<evidence type="ECO:0000256" key="5">
    <source>
        <dbReference type="ARBA" id="ARBA00023004"/>
    </source>
</evidence>
<evidence type="ECO:0000256" key="6">
    <source>
        <dbReference type="ARBA" id="ARBA00023033"/>
    </source>
</evidence>
<dbReference type="EC" id="1.14.13.133" evidence="9"/>
<dbReference type="InterPro" id="IPR017972">
    <property type="entry name" value="Cyt_P450_CS"/>
</dbReference>
<protein>
    <submittedName>
        <fullName evidence="9">Pentalenene oxygenase</fullName>
        <ecNumber evidence="9">1.14.13.133</ecNumber>
    </submittedName>
</protein>
<dbReference type="CDD" id="cd20620">
    <property type="entry name" value="CYP132-like"/>
    <property type="match status" value="1"/>
</dbReference>
<evidence type="ECO:0000256" key="1">
    <source>
        <dbReference type="ARBA" id="ARBA00010617"/>
    </source>
</evidence>
<dbReference type="OrthoDB" id="446280at2"/>
<feature type="binding site" description="axial binding residue" evidence="7">
    <location>
        <position position="397"/>
    </location>
    <ligand>
        <name>heme</name>
        <dbReference type="ChEBI" id="CHEBI:30413"/>
    </ligand>
    <ligandPart>
        <name>Fe</name>
        <dbReference type="ChEBI" id="CHEBI:18248"/>
    </ligandPart>
</feature>
<name>A0A2W1JP15_9CYAN</name>
<dbReference type="GO" id="GO:0020037">
    <property type="term" value="F:heme binding"/>
    <property type="evidence" value="ECO:0007669"/>
    <property type="project" value="InterPro"/>
</dbReference>
<dbReference type="PRINTS" id="PR00385">
    <property type="entry name" value="P450"/>
</dbReference>
<keyword evidence="4 8" id="KW-0560">Oxidoreductase</keyword>
<dbReference type="InterPro" id="IPR050196">
    <property type="entry name" value="Cytochrome_P450_Monoox"/>
</dbReference>
<keyword evidence="5 7" id="KW-0408">Iron</keyword>
<dbReference type="AlphaFoldDB" id="A0A2W1JP15"/>
<proteinExistence type="inferred from homology"/>
<keyword evidence="6 8" id="KW-0503">Monooxygenase</keyword>
<dbReference type="GO" id="GO:0016705">
    <property type="term" value="F:oxidoreductase activity, acting on paired donors, with incorporation or reduction of molecular oxygen"/>
    <property type="evidence" value="ECO:0007669"/>
    <property type="project" value="InterPro"/>
</dbReference>
<dbReference type="PRINTS" id="PR00463">
    <property type="entry name" value="EP450I"/>
</dbReference>
<dbReference type="SUPFAM" id="SSF48264">
    <property type="entry name" value="Cytochrome P450"/>
    <property type="match status" value="1"/>
</dbReference>
<dbReference type="InterPro" id="IPR002401">
    <property type="entry name" value="Cyt_P450_E_grp-I"/>
</dbReference>
<dbReference type="GO" id="GO:0004497">
    <property type="term" value="F:monooxygenase activity"/>
    <property type="evidence" value="ECO:0007669"/>
    <property type="project" value="UniProtKB-KW"/>
</dbReference>
<reference evidence="9 10" key="1">
    <citation type="journal article" date="2018" name="Sci. Rep.">
        <title>A novel species of the marine cyanobacterium Acaryochloris with a unique pigment content and lifestyle.</title>
        <authorList>
            <person name="Partensky F."/>
            <person name="Six C."/>
            <person name="Ratin M."/>
            <person name="Garczarek L."/>
            <person name="Vaulot D."/>
            <person name="Probert I."/>
            <person name="Calteau A."/>
            <person name="Gourvil P."/>
            <person name="Marie D."/>
            <person name="Grebert T."/>
            <person name="Bouchier C."/>
            <person name="Le Panse S."/>
            <person name="Gachenot M."/>
            <person name="Rodriguez F."/>
            <person name="Garrido J.L."/>
        </authorList>
    </citation>
    <scope>NUCLEOTIDE SEQUENCE [LARGE SCALE GENOMIC DNA]</scope>
    <source>
        <strain evidence="9 10">RCC1774</strain>
    </source>
</reference>
<dbReference type="Gene3D" id="1.10.630.10">
    <property type="entry name" value="Cytochrome P450"/>
    <property type="match status" value="1"/>
</dbReference>